<dbReference type="InterPro" id="IPR010559">
    <property type="entry name" value="Sig_transdc_His_kin_internal"/>
</dbReference>
<reference evidence="6 8" key="2">
    <citation type="submission" date="2019-03" db="EMBL/GenBank/DDBJ databases">
        <title>Genomic Encyclopedia of Archaeal and Bacterial Type Strains, Phase II (KMG-II): from individual species to whole genera.</title>
        <authorList>
            <person name="Goeker M."/>
        </authorList>
    </citation>
    <scope>NUCLEOTIDE SEQUENCE [LARGE SCALE GENOMIC DNA]</scope>
    <source>
        <strain evidence="6 8">DSM 15235</strain>
    </source>
</reference>
<feature type="domain" description="Two component regulator three Y" evidence="4">
    <location>
        <begin position="669"/>
        <end position="732"/>
    </location>
</feature>
<dbReference type="InterPro" id="IPR011123">
    <property type="entry name" value="Y_Y_Y"/>
</dbReference>
<dbReference type="Pfam" id="PF07495">
    <property type="entry name" value="Y_Y_Y"/>
    <property type="match status" value="1"/>
</dbReference>
<feature type="domain" description="Histidine kinase/HSP90-like ATPase" evidence="2">
    <location>
        <begin position="881"/>
        <end position="947"/>
    </location>
</feature>
<dbReference type="InterPro" id="IPR050640">
    <property type="entry name" value="Bact_2-comp_sensor_kinase"/>
</dbReference>
<dbReference type="InterPro" id="IPR003594">
    <property type="entry name" value="HATPase_dom"/>
</dbReference>
<dbReference type="GO" id="GO:0016020">
    <property type="term" value="C:membrane"/>
    <property type="evidence" value="ECO:0007669"/>
    <property type="project" value="InterPro"/>
</dbReference>
<proteinExistence type="predicted"/>
<dbReference type="Proteomes" id="UP000269375">
    <property type="component" value="Unassembled WGS sequence"/>
</dbReference>
<dbReference type="SUPFAM" id="SSF50978">
    <property type="entry name" value="WD40 repeat-like"/>
    <property type="match status" value="1"/>
</dbReference>
<protein>
    <submittedName>
        <fullName evidence="6">Histidine kinase/DNA gyrase B/HSP90-like ATPase</fullName>
    </submittedName>
</protein>
<name>A0A3N0W4N6_9FLAO</name>
<sequence>MRSFFYLFCYIYNIIQLAVRKIHFLTSCICIILFSSLSIAQIPGLVNYNDEDGLNSSYTYQIKQDYKGFIWIGSDNGLFRFDGKEFKQYGKKEGLRNIEILSCIPLSNGEIFIIPFLNDFAYIKNNKIINSKINKELQKIQFTNIPGLAWNKDEVYLYDSYNPKTIFVYKEGKVRELPLFPNYQKKSPLPIIGFDFDNRLTYLHSKKGEVIIYNAITKKETAYPIGLEKNISLLEHNGIFFARKDKEITILKRENYSLKKINTYKSKENIHNIIVDKNNKLWLGLENGGVLFFDQPITEKLPPPIKLLDNYVINDVLVDNDNNVWFTSVKNGVFFIAEKFFRNYINLPIKNNSSHITAIAGNANHIFLGYNESYGGIFHSNRIDNIYFEKNGKTEHRGIYANNDIAIFGLSRKVFLYDIHTRKKKFLKNYFLKNIAPYTDTSVLLCTPEGLTIYDFVKKQSVDISVNERVYSVLPYAKDSLFMGSFKNLYKFNIQTGKKTLFLEGYYFTDIKKLKPDLYIGATNVKGLVLFNNKGLIKEITEKDGLATDKIKRVDVEGENIFWASTNSGLHRIELKGNTVKINTFTQTDGLPSNVIAGCIIRKDSIYIGTSKGLGVFSIKKLLTQQKFINKKVVINSVVIGGKEYFDLNQELAGKTPDNNVILNLSFPDYTSQEKISYQYKIEGLNENWQTSNSSKIILNSIPPGKYTFKVFGLGYNGKQSFVSTDLPFEIKPHFWQTWWFTILMMLSAIGILSFIIILYFQRRRNEKMDALYYEKKIAELELQAIKAQINPHFIYNCLNSIQYLLYKKDYTETENYLEIFSQMIRKTLHYSEKTFMPVKEEVEYLSLYLDMEKLRLKDQFDYTISVSEKVNGNWVIPSLLIQPFVENAIKHGVSGLKDRKGHIVVSFEHIDASLCITIEDNGVGIDNKYKSADKSNSFGVKLSQKRIETFKQLFETNIILQINTLSERQGTQIKLYITPYENQNTSLHH</sequence>
<evidence type="ECO:0000259" key="3">
    <source>
        <dbReference type="Pfam" id="PF06580"/>
    </source>
</evidence>
<feature type="transmembrane region" description="Helical" evidence="1">
    <location>
        <begin position="739"/>
        <end position="761"/>
    </location>
</feature>
<dbReference type="GO" id="GO:0000155">
    <property type="term" value="F:phosphorelay sensor kinase activity"/>
    <property type="evidence" value="ECO:0007669"/>
    <property type="project" value="InterPro"/>
</dbReference>
<dbReference type="EMBL" id="RJTX01000001">
    <property type="protein sequence ID" value="ROI00018.1"/>
    <property type="molecule type" value="Genomic_DNA"/>
</dbReference>
<evidence type="ECO:0000313" key="5">
    <source>
        <dbReference type="EMBL" id="ROI00018.1"/>
    </source>
</evidence>
<dbReference type="SUPFAM" id="SSF55874">
    <property type="entry name" value="ATPase domain of HSP90 chaperone/DNA topoisomerase II/histidine kinase"/>
    <property type="match status" value="1"/>
</dbReference>
<reference evidence="5 7" key="1">
    <citation type="submission" date="2018-11" db="EMBL/GenBank/DDBJ databases">
        <title>Proposal to divide the Flavobacteriaceae and reorganize its genera based on Amino Acid Identity values calculated from whole genome sequences.</title>
        <authorList>
            <person name="Nicholson A.C."/>
            <person name="Gulvik C.A."/>
            <person name="Whitney A.M."/>
            <person name="Humrighouse B.W."/>
            <person name="Bell M."/>
            <person name="Holmes B."/>
            <person name="Steigerwalt A."/>
            <person name="Villarma A."/>
            <person name="Sheth M."/>
            <person name="Batra D."/>
            <person name="Pryor J."/>
            <person name="Bernardet J.-F."/>
            <person name="Hugo C."/>
            <person name="Kampfer P."/>
            <person name="Newman J."/>
            <person name="Mcquiston J.R."/>
        </authorList>
    </citation>
    <scope>NUCLEOTIDE SEQUENCE [LARGE SCALE GENOMIC DNA]</scope>
    <source>
        <strain evidence="5 7">DSM 15235</strain>
    </source>
</reference>
<feature type="domain" description="Signal transduction histidine kinase internal region" evidence="3">
    <location>
        <begin position="782"/>
        <end position="861"/>
    </location>
</feature>
<evidence type="ECO:0000313" key="8">
    <source>
        <dbReference type="Proteomes" id="UP000295709"/>
    </source>
</evidence>
<dbReference type="AlphaFoldDB" id="A0A3N0W4N6"/>
<dbReference type="Gene3D" id="2.60.40.10">
    <property type="entry name" value="Immunoglobulins"/>
    <property type="match status" value="1"/>
</dbReference>
<dbReference type="OrthoDB" id="9809670at2"/>
<keyword evidence="1" id="KW-1133">Transmembrane helix</keyword>
<keyword evidence="8" id="KW-1185">Reference proteome</keyword>
<accession>A0A3N0W4N6</accession>
<evidence type="ECO:0000313" key="6">
    <source>
        <dbReference type="EMBL" id="TDX95046.1"/>
    </source>
</evidence>
<dbReference type="Pfam" id="PF06580">
    <property type="entry name" value="His_kinase"/>
    <property type="match status" value="1"/>
</dbReference>
<evidence type="ECO:0000259" key="2">
    <source>
        <dbReference type="Pfam" id="PF02518"/>
    </source>
</evidence>
<dbReference type="InterPro" id="IPR015943">
    <property type="entry name" value="WD40/YVTN_repeat-like_dom_sf"/>
</dbReference>
<dbReference type="Pfam" id="PF02518">
    <property type="entry name" value="HATPase_c"/>
    <property type="match status" value="1"/>
</dbReference>
<dbReference type="EMBL" id="SOQW01000001">
    <property type="protein sequence ID" value="TDX95046.1"/>
    <property type="molecule type" value="Genomic_DNA"/>
</dbReference>
<comment type="caution">
    <text evidence="5">The sequence shown here is derived from an EMBL/GenBank/DDBJ whole genome shotgun (WGS) entry which is preliminary data.</text>
</comment>
<evidence type="ECO:0000256" key="1">
    <source>
        <dbReference type="SAM" id="Phobius"/>
    </source>
</evidence>
<dbReference type="Proteomes" id="UP000295709">
    <property type="component" value="Unassembled WGS sequence"/>
</dbReference>
<evidence type="ECO:0000313" key="7">
    <source>
        <dbReference type="Proteomes" id="UP000269375"/>
    </source>
</evidence>
<dbReference type="InterPro" id="IPR036322">
    <property type="entry name" value="WD40_repeat_dom_sf"/>
</dbReference>
<keyword evidence="1" id="KW-0472">Membrane</keyword>
<organism evidence="5 7">
    <name type="scientific">Chryseobacterium daecheongense</name>
    <dbReference type="NCBI Taxonomy" id="192389"/>
    <lineage>
        <taxon>Bacteria</taxon>
        <taxon>Pseudomonadati</taxon>
        <taxon>Bacteroidota</taxon>
        <taxon>Flavobacteriia</taxon>
        <taxon>Flavobacteriales</taxon>
        <taxon>Weeksellaceae</taxon>
        <taxon>Chryseobacterium group</taxon>
        <taxon>Chryseobacterium</taxon>
    </lineage>
</organism>
<gene>
    <name evidence="6" type="ORF">BCF50_0819</name>
    <name evidence="5" type="ORF">EGI05_03775</name>
</gene>
<dbReference type="InterPro" id="IPR013783">
    <property type="entry name" value="Ig-like_fold"/>
</dbReference>
<dbReference type="Gene3D" id="2.130.10.10">
    <property type="entry name" value="YVTN repeat-like/Quinoprotein amine dehydrogenase"/>
    <property type="match status" value="2"/>
</dbReference>
<dbReference type="Gene3D" id="3.30.565.10">
    <property type="entry name" value="Histidine kinase-like ATPase, C-terminal domain"/>
    <property type="match status" value="1"/>
</dbReference>
<evidence type="ECO:0000259" key="4">
    <source>
        <dbReference type="Pfam" id="PF07495"/>
    </source>
</evidence>
<dbReference type="InterPro" id="IPR036890">
    <property type="entry name" value="HATPase_C_sf"/>
</dbReference>
<keyword evidence="1" id="KW-0812">Transmembrane</keyword>
<dbReference type="PANTHER" id="PTHR34220">
    <property type="entry name" value="SENSOR HISTIDINE KINASE YPDA"/>
    <property type="match status" value="1"/>
</dbReference>
<dbReference type="PANTHER" id="PTHR34220:SF7">
    <property type="entry name" value="SENSOR HISTIDINE KINASE YPDA"/>
    <property type="match status" value="1"/>
</dbReference>